<proteinExistence type="predicted"/>
<dbReference type="RefSeq" id="WP_181055964.1">
    <property type="nucleotide sequence ID" value="NZ_JACDTY010000001.1"/>
</dbReference>
<dbReference type="EMBL" id="JACDTY010000001">
    <property type="protein sequence ID" value="MBA1139270.1"/>
    <property type="molecule type" value="Genomic_DNA"/>
</dbReference>
<dbReference type="Pfam" id="PF16233">
    <property type="entry name" value="DUF4893"/>
    <property type="match status" value="1"/>
</dbReference>
<evidence type="ECO:0000313" key="3">
    <source>
        <dbReference type="Proteomes" id="UP000558284"/>
    </source>
</evidence>
<feature type="signal peptide" evidence="1">
    <location>
        <begin position="1"/>
        <end position="21"/>
    </location>
</feature>
<name>A0A838B173_9HYPH</name>
<sequence length="191" mass="21044">MTPRLLIAALCLLCLALPALADGAVQKIITPADKVRLDKYGETRKAALAEAKAGDPAEVSQLDALLAKPLVAFSDKDLTGNWQCRIIKVGGISPLVIYGWFKCKVTDDGSGWRLEKISGSQRTTGRFFDDSEKRAIYLGSGYVNENKPKPYGSGPESDQVGYAFRTGANEWRIEFPAPYYESHLDIMELKR</sequence>
<evidence type="ECO:0000313" key="2">
    <source>
        <dbReference type="EMBL" id="MBA1139270.1"/>
    </source>
</evidence>
<reference evidence="2 3" key="1">
    <citation type="submission" date="2020-07" db="EMBL/GenBank/DDBJ databases">
        <title>Definition of the novel symbiovar canariense within Mesorhizobium novociceri, a new species of genus Mesorhizobium nodulating Cicer canariense in the Caldera de Taburiente National Park (La Palma, Canary Islands).</title>
        <authorList>
            <person name="Leon-Barrios M."/>
            <person name="Perez-Yepez J."/>
            <person name="Flores-Felix J.D."/>
            <person name="Ramirez-Baena M.H."/>
            <person name="Pulido-Suarez L."/>
            <person name="Igual J.M."/>
            <person name="Velazquez E."/>
            <person name="Peix A."/>
        </authorList>
    </citation>
    <scope>NUCLEOTIDE SEQUENCE [LARGE SCALE GENOMIC DNA]</scope>
    <source>
        <strain evidence="2 3">CCANP35</strain>
    </source>
</reference>
<feature type="chain" id="PRO_5033008542" evidence="1">
    <location>
        <begin position="22"/>
        <end position="191"/>
    </location>
</feature>
<dbReference type="Proteomes" id="UP000558284">
    <property type="component" value="Unassembled WGS sequence"/>
</dbReference>
<gene>
    <name evidence="2" type="ORF">H0241_03215</name>
</gene>
<evidence type="ECO:0000256" key="1">
    <source>
        <dbReference type="SAM" id="SignalP"/>
    </source>
</evidence>
<keyword evidence="3" id="KW-1185">Reference proteome</keyword>
<dbReference type="InterPro" id="IPR032609">
    <property type="entry name" value="DUF4893"/>
</dbReference>
<organism evidence="2 3">
    <name type="scientific">Mesorhizobium neociceri</name>
    <dbReference type="NCBI Taxonomy" id="1307853"/>
    <lineage>
        <taxon>Bacteria</taxon>
        <taxon>Pseudomonadati</taxon>
        <taxon>Pseudomonadota</taxon>
        <taxon>Alphaproteobacteria</taxon>
        <taxon>Hyphomicrobiales</taxon>
        <taxon>Phyllobacteriaceae</taxon>
        <taxon>Mesorhizobium</taxon>
    </lineage>
</organism>
<accession>A0A838B173</accession>
<keyword evidence="1" id="KW-0732">Signal</keyword>
<protein>
    <submittedName>
        <fullName evidence="2">DUF4893 domain-containing protein</fullName>
    </submittedName>
</protein>
<comment type="caution">
    <text evidence="2">The sequence shown here is derived from an EMBL/GenBank/DDBJ whole genome shotgun (WGS) entry which is preliminary data.</text>
</comment>
<dbReference type="AlphaFoldDB" id="A0A838B173"/>